<dbReference type="STRING" id="1334629.MFUL124B02_36965"/>
<dbReference type="Proteomes" id="UP000321514">
    <property type="component" value="Unassembled WGS sequence"/>
</dbReference>
<dbReference type="AlphaFoldDB" id="A0A511SZE8"/>
<dbReference type="RefSeq" id="WP_074953204.1">
    <property type="nucleotide sequence ID" value="NZ_BJXR01000023.1"/>
</dbReference>
<sequence>MTRYWLSFDLGLRGNYDDLYRWLAKLDARECGDGMATFTTELTPAQLKRALKPIVGKKGRAYLIGSDKEGKWSGKWLFGNRRPAPWVGYVELAGEEQDDA</sequence>
<reference evidence="1 4" key="2">
    <citation type="submission" date="2019-07" db="EMBL/GenBank/DDBJ databases">
        <title>Whole genome shotgun sequence of Myxococcus fulvus NBRC 100333.</title>
        <authorList>
            <person name="Hosoyama A."/>
            <person name="Uohara A."/>
            <person name="Ohji S."/>
            <person name="Ichikawa N."/>
        </authorList>
    </citation>
    <scope>NUCLEOTIDE SEQUENCE [LARGE SCALE GENOMIC DNA]</scope>
    <source>
        <strain evidence="1 4">NBRC 100333</strain>
    </source>
</reference>
<dbReference type="Proteomes" id="UP000183760">
    <property type="component" value="Unassembled WGS sequence"/>
</dbReference>
<dbReference type="EMBL" id="FOIB01000004">
    <property type="protein sequence ID" value="SET96534.1"/>
    <property type="molecule type" value="Genomic_DNA"/>
</dbReference>
<protein>
    <submittedName>
        <fullName evidence="1">Uncharacterized protein</fullName>
    </submittedName>
</protein>
<evidence type="ECO:0000313" key="1">
    <source>
        <dbReference type="EMBL" id="GEN07276.1"/>
    </source>
</evidence>
<proteinExistence type="predicted"/>
<dbReference type="EMBL" id="BJXR01000023">
    <property type="protein sequence ID" value="GEN07276.1"/>
    <property type="molecule type" value="Genomic_DNA"/>
</dbReference>
<organism evidence="1 4">
    <name type="scientific">Myxococcus fulvus</name>
    <dbReference type="NCBI Taxonomy" id="33"/>
    <lineage>
        <taxon>Bacteria</taxon>
        <taxon>Pseudomonadati</taxon>
        <taxon>Myxococcota</taxon>
        <taxon>Myxococcia</taxon>
        <taxon>Myxococcales</taxon>
        <taxon>Cystobacterineae</taxon>
        <taxon>Myxococcaceae</taxon>
        <taxon>Myxococcus</taxon>
    </lineage>
</organism>
<evidence type="ECO:0000313" key="3">
    <source>
        <dbReference type="Proteomes" id="UP000183760"/>
    </source>
</evidence>
<evidence type="ECO:0000313" key="2">
    <source>
        <dbReference type="EMBL" id="SET96534.1"/>
    </source>
</evidence>
<gene>
    <name evidence="1" type="ORF">MFU01_23130</name>
    <name evidence="2" type="ORF">SAMN05443572_104101</name>
</gene>
<comment type="caution">
    <text evidence="1">The sequence shown here is derived from an EMBL/GenBank/DDBJ whole genome shotgun (WGS) entry which is preliminary data.</text>
</comment>
<reference evidence="2 3" key="1">
    <citation type="submission" date="2016-10" db="EMBL/GenBank/DDBJ databases">
        <authorList>
            <person name="Varghese N."/>
            <person name="Submissions S."/>
        </authorList>
    </citation>
    <scope>NUCLEOTIDE SEQUENCE [LARGE SCALE GENOMIC DNA]</scope>
    <source>
        <strain evidence="2 3">DSM 16525</strain>
    </source>
</reference>
<name>A0A511SZE8_MYXFU</name>
<dbReference type="OrthoDB" id="5519736at2"/>
<accession>A0A511SZE8</accession>
<evidence type="ECO:0000313" key="4">
    <source>
        <dbReference type="Proteomes" id="UP000321514"/>
    </source>
</evidence>
<keyword evidence="3" id="KW-1185">Reference proteome</keyword>